<keyword evidence="4" id="KW-1185">Reference proteome</keyword>
<keyword evidence="2" id="KW-0812">Transmembrane</keyword>
<dbReference type="PANTHER" id="PTHR28249">
    <property type="entry name" value="SPORULATION-SPECIFIC PROTEIN SPO7"/>
    <property type="match status" value="1"/>
</dbReference>
<dbReference type="GO" id="GO:0019888">
    <property type="term" value="F:protein phosphatase regulator activity"/>
    <property type="evidence" value="ECO:0007669"/>
    <property type="project" value="InterPro"/>
</dbReference>
<feature type="transmembrane region" description="Helical" evidence="2">
    <location>
        <begin position="109"/>
        <end position="131"/>
    </location>
</feature>
<dbReference type="GO" id="GO:0004721">
    <property type="term" value="F:phosphoprotein phosphatase activity"/>
    <property type="evidence" value="ECO:0007669"/>
    <property type="project" value="TreeGrafter"/>
</dbReference>
<feature type="compositionally biased region" description="Basic residues" evidence="1">
    <location>
        <begin position="371"/>
        <end position="381"/>
    </location>
</feature>
<feature type="region of interest" description="Disordered" evidence="1">
    <location>
        <begin position="314"/>
        <end position="465"/>
    </location>
</feature>
<evidence type="ECO:0000256" key="1">
    <source>
        <dbReference type="SAM" id="MobiDB-lite"/>
    </source>
</evidence>
<feature type="compositionally biased region" description="Low complexity" evidence="1">
    <location>
        <begin position="334"/>
        <end position="343"/>
    </location>
</feature>
<dbReference type="AlphaFoldDB" id="A0AAE8SSA9"/>
<feature type="transmembrane region" description="Helical" evidence="2">
    <location>
        <begin position="72"/>
        <end position="89"/>
    </location>
</feature>
<gene>
    <name evidence="3" type="ORF">DNG_01523</name>
</gene>
<evidence type="ECO:0000313" key="3">
    <source>
        <dbReference type="EMBL" id="SPN98478.1"/>
    </source>
</evidence>
<protein>
    <submittedName>
        <fullName evidence="3">Related to SPO7 protein</fullName>
    </submittedName>
</protein>
<organism evidence="3 4">
    <name type="scientific">Cephalotrichum gorgonifer</name>
    <dbReference type="NCBI Taxonomy" id="2041049"/>
    <lineage>
        <taxon>Eukaryota</taxon>
        <taxon>Fungi</taxon>
        <taxon>Dikarya</taxon>
        <taxon>Ascomycota</taxon>
        <taxon>Pezizomycotina</taxon>
        <taxon>Sordariomycetes</taxon>
        <taxon>Hypocreomycetidae</taxon>
        <taxon>Microascales</taxon>
        <taxon>Microascaceae</taxon>
        <taxon>Cephalotrichum</taxon>
    </lineage>
</organism>
<keyword evidence="2" id="KW-1133">Transmembrane helix</keyword>
<dbReference type="GO" id="GO:0071595">
    <property type="term" value="C:Nem1-Spo7 phosphatase complex"/>
    <property type="evidence" value="ECO:0007669"/>
    <property type="project" value="TreeGrafter"/>
</dbReference>
<keyword evidence="2" id="KW-0472">Membrane</keyword>
<dbReference type="PANTHER" id="PTHR28249:SF1">
    <property type="entry name" value="SPORULATION-SPECIFIC PROTEIN SPO7"/>
    <property type="match status" value="1"/>
</dbReference>
<proteinExistence type="predicted"/>
<dbReference type="InterPro" id="IPR005605">
    <property type="entry name" value="Spo7"/>
</dbReference>
<name>A0AAE8SSA9_9PEZI</name>
<dbReference type="Proteomes" id="UP001187682">
    <property type="component" value="Unassembled WGS sequence"/>
</dbReference>
<sequence>MSESIDSLVKGAPLPGVKSIGGTTPVTPAKEGDPLNHTPSSPSMIYLNLLILEASLRAQYLELRARRRHHTFFLSILTVWVAGFGYALFLAPREDGRGHGGSVYWGLEVAEQVCFMGGVITAILVWGTGIWDRGVKWPRRWFAISNRGLRGFNCKLVLIRRPWWAELVSTIGFFLTYGLFSHTASSSYRFVNPVILREVQKELNIGGSENHPALPIVVEDDERGGHEEDLAPGGDYVKLLLLPKYFTANFRENWDLYRTEYWEKENERRALLRKKLESRGREYAKQRWGIFWWLPWHQAEIDHYLGRGKTRHVHHQVRASSGGHGHGHHRSGSFRRGSVSSSRNPMSTVEMEDAAVMPRRPSSGSNTSEKARKRLSASRIHKWPDSRSVTPDFPSPLGKESTPGTPTGDAKTVRKSPSRGSVGSAKGMKRGEIRSEDREKGQEAVKGEKGVLADGPDKGEDARGA</sequence>
<comment type="caution">
    <text evidence="3">The sequence shown here is derived from an EMBL/GenBank/DDBJ whole genome shotgun (WGS) entry which is preliminary data.</text>
</comment>
<dbReference type="EMBL" id="ONZQ02000002">
    <property type="protein sequence ID" value="SPN98478.1"/>
    <property type="molecule type" value="Genomic_DNA"/>
</dbReference>
<evidence type="ECO:0000256" key="2">
    <source>
        <dbReference type="SAM" id="Phobius"/>
    </source>
</evidence>
<accession>A0AAE8SSA9</accession>
<feature type="region of interest" description="Disordered" evidence="1">
    <location>
        <begin position="19"/>
        <end position="38"/>
    </location>
</feature>
<dbReference type="Pfam" id="PF03907">
    <property type="entry name" value="Spo7"/>
    <property type="match status" value="1"/>
</dbReference>
<evidence type="ECO:0000313" key="4">
    <source>
        <dbReference type="Proteomes" id="UP001187682"/>
    </source>
</evidence>
<feature type="compositionally biased region" description="Basic and acidic residues" evidence="1">
    <location>
        <begin position="429"/>
        <end position="465"/>
    </location>
</feature>
<reference evidence="3" key="1">
    <citation type="submission" date="2018-03" db="EMBL/GenBank/DDBJ databases">
        <authorList>
            <person name="Guldener U."/>
        </authorList>
    </citation>
    <scope>NUCLEOTIDE SEQUENCE</scope>
</reference>
<feature type="transmembrane region" description="Helical" evidence="2">
    <location>
        <begin position="163"/>
        <end position="180"/>
    </location>
</feature>
<dbReference type="GO" id="GO:0006998">
    <property type="term" value="P:nuclear envelope organization"/>
    <property type="evidence" value="ECO:0007669"/>
    <property type="project" value="TreeGrafter"/>
</dbReference>